<dbReference type="InterPro" id="IPR036188">
    <property type="entry name" value="FAD/NAD-bd_sf"/>
</dbReference>
<dbReference type="RefSeq" id="WP_068004870.1">
    <property type="nucleotide sequence ID" value="NZ_FOFM01000009.1"/>
</dbReference>
<comment type="caution">
    <text evidence="1">The sequence shown here is derived from an EMBL/GenBank/DDBJ whole genome shotgun (WGS) entry which is preliminary data.</text>
</comment>
<keyword evidence="1" id="KW-0830">Ubiquinone</keyword>
<accession>A0A165ZHD2</accession>
<dbReference type="Pfam" id="PF05834">
    <property type="entry name" value="Lycopene_cycl"/>
    <property type="match status" value="1"/>
</dbReference>
<sequence length="444" mass="48244">MFDLVIAGAGPAGAIAATLLHRGGFQVALVSPHIPHAAPSLKEHARIEGMSERVFKILSELDLPTEGVFPARQRSIYWGGLESRVNREHLVDRTVFDQALQEKARSTGVSLVSGLVRTITKDQNELLLDDGSILKAGLVVEARGRRAPSRTNSLRSHPTLAICGFTAPSMKETAQAASISALPSGWLWQASEPGLGTWSQLVVDATSLPPGQEGLESVWRETLAAASSAAPTGPPEFPKDPVVRSCELRLTTPELDPQLLTIGDAAIAIDPLSGHGLFWAISSALMCPVLARAVLDRETGLAKTFYRNRVQETFWRQARVGRDFYQLAHEEMKSVFWSNRASWPDTKPSHANIEKPAIKQQVIVRDGKLKKADTLLSALDPNGVAFIEGHELIPILKRLGKGPMPNPADFHAQILPDTDRATAEHVHAWIAHRKQAGGLPDTLL</sequence>
<dbReference type="PANTHER" id="PTHR42685">
    <property type="entry name" value="GERANYLGERANYL DIPHOSPHATE REDUCTASE"/>
    <property type="match status" value="1"/>
</dbReference>
<protein>
    <submittedName>
        <fullName evidence="1">Ubiquinone biosynthesis hydroxylase family protein</fullName>
    </submittedName>
</protein>
<dbReference type="OrthoDB" id="9799983at2"/>
<dbReference type="Gene3D" id="3.50.50.60">
    <property type="entry name" value="FAD/NAD(P)-binding domain"/>
    <property type="match status" value="1"/>
</dbReference>
<dbReference type="PRINTS" id="PR00420">
    <property type="entry name" value="RNGMNOXGNASE"/>
</dbReference>
<dbReference type="STRING" id="989403.SAMN05421798_10940"/>
<evidence type="ECO:0000313" key="1">
    <source>
        <dbReference type="EMBL" id="KZL19902.1"/>
    </source>
</evidence>
<gene>
    <name evidence="1" type="ORF">PsAD2_01724</name>
</gene>
<reference evidence="1 2" key="1">
    <citation type="journal article" date="2016" name="Front. Microbiol.">
        <title>Comparative Genomic Analysis Reveals a Diverse Repertoire of Genes Involved in Prokaryote-Eukaryote Interactions within the Pseudovibrio Genus.</title>
        <authorList>
            <person name="Romano S."/>
            <person name="Fernandez-Guerra A."/>
            <person name="Reen F.J."/>
            <person name="Glockner F.O."/>
            <person name="Crowley S.P."/>
            <person name="O'Sullivan O."/>
            <person name="Cotter P.D."/>
            <person name="Adams C."/>
            <person name="Dobson A.D."/>
            <person name="O'Gara F."/>
        </authorList>
    </citation>
    <scope>NUCLEOTIDE SEQUENCE [LARGE SCALE GENOMIC DNA]</scope>
    <source>
        <strain evidence="1 2">Ad2</strain>
    </source>
</reference>
<evidence type="ECO:0000313" key="2">
    <source>
        <dbReference type="Proteomes" id="UP000076577"/>
    </source>
</evidence>
<organism evidence="1 2">
    <name type="scientific">Pseudovibrio axinellae</name>
    <dbReference type="NCBI Taxonomy" id="989403"/>
    <lineage>
        <taxon>Bacteria</taxon>
        <taxon>Pseudomonadati</taxon>
        <taxon>Pseudomonadota</taxon>
        <taxon>Alphaproteobacteria</taxon>
        <taxon>Hyphomicrobiales</taxon>
        <taxon>Stappiaceae</taxon>
        <taxon>Pseudovibrio</taxon>
    </lineage>
</organism>
<proteinExistence type="predicted"/>
<dbReference type="PATRIC" id="fig|989403.3.peg.1834"/>
<dbReference type="EMBL" id="LMCB01000012">
    <property type="protein sequence ID" value="KZL19902.1"/>
    <property type="molecule type" value="Genomic_DNA"/>
</dbReference>
<dbReference type="AlphaFoldDB" id="A0A165ZHD2"/>
<dbReference type="PANTHER" id="PTHR42685:SF22">
    <property type="entry name" value="CONDITIONED MEDIUM FACTOR RECEPTOR 1"/>
    <property type="match status" value="1"/>
</dbReference>
<dbReference type="InterPro" id="IPR050407">
    <property type="entry name" value="Geranylgeranyl_reductase"/>
</dbReference>
<name>A0A165ZHD2_9HYPH</name>
<keyword evidence="2" id="KW-1185">Reference proteome</keyword>
<dbReference type="Proteomes" id="UP000076577">
    <property type="component" value="Unassembled WGS sequence"/>
</dbReference>
<dbReference type="SUPFAM" id="SSF51905">
    <property type="entry name" value="FAD/NAD(P)-binding domain"/>
    <property type="match status" value="1"/>
</dbReference>